<reference evidence="5" key="2">
    <citation type="submission" date="2005-07" db="EMBL/GenBank/DDBJ databases">
        <authorList>
            <person name="Mural R.J."/>
            <person name="Li P.W."/>
            <person name="Adams M.D."/>
            <person name="Amanatides P.G."/>
            <person name="Baden-Tillson H."/>
            <person name="Barnstead M."/>
            <person name="Chin S.H."/>
            <person name="Dew I."/>
            <person name="Evans C.A."/>
            <person name="Ferriera S."/>
            <person name="Flanigan M."/>
            <person name="Fosler C."/>
            <person name="Glodek A."/>
            <person name="Gu Z."/>
            <person name="Holt R.A."/>
            <person name="Jennings D."/>
            <person name="Kraft C.L."/>
            <person name="Lu F."/>
            <person name="Nguyen T."/>
            <person name="Nusskern D.R."/>
            <person name="Pfannkoch C.M."/>
            <person name="Sitter C."/>
            <person name="Sutton G.G."/>
            <person name="Venter J.C."/>
            <person name="Wang Z."/>
            <person name="Woodage T."/>
            <person name="Zheng X.H."/>
            <person name="Zhong F."/>
        </authorList>
    </citation>
    <scope>NUCLEOTIDE SEQUENCE</scope>
    <source>
        <strain evidence="5">BN</strain>
        <strain evidence="6">BN, Sprague-Dawley</strain>
    </source>
</reference>
<keyword evidence="3" id="KW-0433">Leucine-rich repeat</keyword>
<dbReference type="EMBL" id="CH473953">
    <property type="protein sequence ID" value="EDM11986.1"/>
    <property type="molecule type" value="Genomic_DNA"/>
</dbReference>
<dbReference type="Pfam" id="PF18779">
    <property type="entry name" value="LRR_RI_capping"/>
    <property type="match status" value="1"/>
</dbReference>
<dbReference type="RGD" id="621398">
    <property type="gene designation" value="Rnh1"/>
</dbReference>
<dbReference type="AlphaFoldDB" id="A6HXQ1"/>
<dbReference type="PANTHER" id="PTHR24106">
    <property type="entry name" value="NACHT, LRR AND CARD DOMAINS-CONTAINING"/>
    <property type="match status" value="1"/>
</dbReference>
<evidence type="ECO:0000313" key="7">
    <source>
        <dbReference type="RGD" id="621398"/>
    </source>
</evidence>
<organism evidence="5 6">
    <name type="scientific">Rattus norvegicus</name>
    <name type="common">Rat</name>
    <dbReference type="NCBI Taxonomy" id="10116"/>
    <lineage>
        <taxon>Eukaryota</taxon>
        <taxon>Metazoa</taxon>
        <taxon>Chordata</taxon>
        <taxon>Craniata</taxon>
        <taxon>Vertebrata</taxon>
        <taxon>Euteleostomi</taxon>
        <taxon>Mammalia</taxon>
        <taxon>Eutheria</taxon>
        <taxon>Euarchontoglires</taxon>
        <taxon>Glires</taxon>
        <taxon>Rodentia</taxon>
        <taxon>Myomorpha</taxon>
        <taxon>Muroidea</taxon>
        <taxon>Muridae</taxon>
        <taxon>Murinae</taxon>
        <taxon>Rattus</taxon>
    </lineage>
</organism>
<name>A6HXQ1_RAT</name>
<dbReference type="Gene3D" id="3.80.10.10">
    <property type="entry name" value="Ribonuclease Inhibitor"/>
    <property type="match status" value="1"/>
</dbReference>
<evidence type="ECO:0000256" key="1">
    <source>
        <dbReference type="ARBA" id="ARBA00004496"/>
    </source>
</evidence>
<keyword evidence="2" id="KW-0963">Cytoplasm</keyword>
<dbReference type="SMART" id="SM00368">
    <property type="entry name" value="LRR_RI"/>
    <property type="match status" value="2"/>
</dbReference>
<reference evidence="5" key="1">
    <citation type="journal article" date="2005" name="Genome Res.">
        <title>Gene and alternative splicing annotation with AIR.</title>
        <authorList>
            <person name="Florea L."/>
            <person name="Di Francesco V."/>
            <person name="Miller J."/>
            <person name="Turner R."/>
            <person name="Yao A."/>
            <person name="Harris M."/>
            <person name="Walenz B."/>
            <person name="Mobarry C."/>
            <person name="Merkulov G.V."/>
            <person name="Charlab R."/>
            <person name="Dew I."/>
            <person name="Deng Z."/>
            <person name="Istrail S."/>
            <person name="Li P."/>
            <person name="Sutton G."/>
        </authorList>
    </citation>
    <scope>NUCLEOTIDE SEQUENCE</scope>
    <source>
        <strain evidence="5">BN</strain>
    </source>
</reference>
<dbReference type="Proteomes" id="UP000234681">
    <property type="component" value="Chromosome 1"/>
</dbReference>
<evidence type="ECO:0000313" key="6">
    <source>
        <dbReference type="Proteomes" id="UP000234681"/>
    </source>
</evidence>
<accession>A6HXQ1</accession>
<evidence type="ECO:0000256" key="2">
    <source>
        <dbReference type="ARBA" id="ARBA00022490"/>
    </source>
</evidence>
<dbReference type="InterPro" id="IPR051261">
    <property type="entry name" value="NLR"/>
</dbReference>
<dbReference type="GO" id="GO:0005737">
    <property type="term" value="C:cytoplasm"/>
    <property type="evidence" value="ECO:0007669"/>
    <property type="project" value="UniProtKB-SubCell"/>
</dbReference>
<dbReference type="InterPro" id="IPR041302">
    <property type="entry name" value="LRR_RI_cap"/>
</dbReference>
<keyword evidence="4" id="KW-0677">Repeat</keyword>
<gene>
    <name evidence="5 7" type="primary">Rnh1</name>
    <name evidence="5" type="ORF">rCG_47479</name>
</gene>
<reference evidence="6" key="3">
    <citation type="submission" date="2005-09" db="EMBL/GenBank/DDBJ databases">
        <authorList>
            <person name="Mural R.J."/>
            <person name="Li P.W."/>
            <person name="Adams M.D."/>
            <person name="Amanatides P.G."/>
            <person name="Baden-Tillson H."/>
            <person name="Barnstead M."/>
            <person name="Chin S.H."/>
            <person name="Dew I."/>
            <person name="Evans C.A."/>
            <person name="Ferriera S."/>
            <person name="Flanigan M."/>
            <person name="Fosler C."/>
            <person name="Glodek A."/>
            <person name="Gu Z."/>
            <person name="Holt R.A."/>
            <person name="Jennings D."/>
            <person name="Kraft C.L."/>
            <person name="Lu F."/>
            <person name="Nguyen T."/>
            <person name="Nusskern D.R."/>
            <person name="Pfannkoch C.M."/>
            <person name="Sitter C."/>
            <person name="Sutton G.G."/>
            <person name="Venter J.C."/>
            <person name="Wang Z."/>
            <person name="Woodage T."/>
            <person name="Zheng X.H."/>
            <person name="Zhong F."/>
        </authorList>
    </citation>
    <scope>NUCLEOTIDE SEQUENCE [LARGE SCALE GENOMIC DNA]</scope>
    <source>
        <strain>BN</strain>
        <strain evidence="6">Sprague-Dawley</strain>
    </source>
</reference>
<dbReference type="SUPFAM" id="SSF52047">
    <property type="entry name" value="RNI-like"/>
    <property type="match status" value="1"/>
</dbReference>
<proteinExistence type="predicted"/>
<evidence type="ECO:0000256" key="4">
    <source>
        <dbReference type="ARBA" id="ARBA00022737"/>
    </source>
</evidence>
<comment type="subcellular location">
    <subcellularLocation>
        <location evidence="1">Cytoplasm</location>
    </subcellularLocation>
</comment>
<sequence>MSLDIQCEQLSDARWTELLPLIQQYQVVRLDDCGLTEVRCKDIRSAIQANPALTELSLRTNELGDAGVGLVLQGLQNPTCKIQKLSLQNCSLTEAGCGVLPDVLRSLSTLRELHLNAIPEDHFLRCTPLDTRY</sequence>
<evidence type="ECO:0000256" key="3">
    <source>
        <dbReference type="ARBA" id="ARBA00022614"/>
    </source>
</evidence>
<dbReference type="EMBL" id="CH473953">
    <property type="protein sequence ID" value="EDM11985.1"/>
    <property type="molecule type" value="Genomic_DNA"/>
</dbReference>
<protein>
    <submittedName>
        <fullName evidence="5">Ribonuclease/angiogenin inhibitor 1, isoform CRA_c</fullName>
    </submittedName>
</protein>
<evidence type="ECO:0000313" key="5">
    <source>
        <dbReference type="EMBL" id="EDM11985.1"/>
    </source>
</evidence>
<dbReference type="InterPro" id="IPR032675">
    <property type="entry name" value="LRR_dom_sf"/>
</dbReference>